<gene>
    <name evidence="1" type="ORF">PSON_ATCC_30995.1.T4270003</name>
</gene>
<sequence length="88" mass="10951">MLFLRGEQLQVVMIINYYKIYERNINEWVNYQQCLININLFNSLFLFHSNCILIQKYFMQNNIQRINNLELNNKIQYQFSLFEYIKLK</sequence>
<accession>A0A8S1RSU5</accession>
<dbReference type="EMBL" id="CAJJDN010000428">
    <property type="protein sequence ID" value="CAD8131258.1"/>
    <property type="molecule type" value="Genomic_DNA"/>
</dbReference>
<dbReference type="Proteomes" id="UP000692954">
    <property type="component" value="Unassembled WGS sequence"/>
</dbReference>
<evidence type="ECO:0000313" key="2">
    <source>
        <dbReference type="Proteomes" id="UP000692954"/>
    </source>
</evidence>
<comment type="caution">
    <text evidence="1">The sequence shown here is derived from an EMBL/GenBank/DDBJ whole genome shotgun (WGS) entry which is preliminary data.</text>
</comment>
<evidence type="ECO:0000313" key="1">
    <source>
        <dbReference type="EMBL" id="CAD8131258.1"/>
    </source>
</evidence>
<proteinExistence type="predicted"/>
<name>A0A8S1RSU5_9CILI</name>
<reference evidence="1" key="1">
    <citation type="submission" date="2021-01" db="EMBL/GenBank/DDBJ databases">
        <authorList>
            <consortium name="Genoscope - CEA"/>
            <person name="William W."/>
        </authorList>
    </citation>
    <scope>NUCLEOTIDE SEQUENCE</scope>
</reference>
<organism evidence="1 2">
    <name type="scientific">Paramecium sonneborni</name>
    <dbReference type="NCBI Taxonomy" id="65129"/>
    <lineage>
        <taxon>Eukaryota</taxon>
        <taxon>Sar</taxon>
        <taxon>Alveolata</taxon>
        <taxon>Ciliophora</taxon>
        <taxon>Intramacronucleata</taxon>
        <taxon>Oligohymenophorea</taxon>
        <taxon>Peniculida</taxon>
        <taxon>Parameciidae</taxon>
        <taxon>Paramecium</taxon>
    </lineage>
</organism>
<protein>
    <submittedName>
        <fullName evidence="1">Uncharacterized protein</fullName>
    </submittedName>
</protein>
<keyword evidence="2" id="KW-1185">Reference proteome</keyword>
<dbReference type="AlphaFoldDB" id="A0A8S1RSU5"/>